<keyword evidence="2 9" id="KW-0716">Sensory transduction</keyword>
<comment type="subcellular location">
    <subcellularLocation>
        <location evidence="9">Cell membrane</location>
        <topology evidence="9">Multi-pass membrane protein</topology>
    </subcellularLocation>
    <subcellularLocation>
        <location evidence="1">Membrane</location>
        <topology evidence="1">Multi-pass membrane protein</topology>
    </subcellularLocation>
</comment>
<keyword evidence="6 9" id="KW-0472">Membrane</keyword>
<organism evidence="10 11">
    <name type="scientific">Chilo suppressalis</name>
    <name type="common">Asiatic rice borer moth</name>
    <dbReference type="NCBI Taxonomy" id="168631"/>
    <lineage>
        <taxon>Eukaryota</taxon>
        <taxon>Metazoa</taxon>
        <taxon>Ecdysozoa</taxon>
        <taxon>Arthropoda</taxon>
        <taxon>Hexapoda</taxon>
        <taxon>Insecta</taxon>
        <taxon>Pterygota</taxon>
        <taxon>Neoptera</taxon>
        <taxon>Endopterygota</taxon>
        <taxon>Lepidoptera</taxon>
        <taxon>Glossata</taxon>
        <taxon>Ditrysia</taxon>
        <taxon>Pyraloidea</taxon>
        <taxon>Crambidae</taxon>
        <taxon>Crambinae</taxon>
        <taxon>Chilo</taxon>
    </lineage>
</organism>
<feature type="transmembrane region" description="Helical" evidence="9">
    <location>
        <begin position="272"/>
        <end position="295"/>
    </location>
</feature>
<dbReference type="Proteomes" id="UP001153292">
    <property type="component" value="Chromosome 23"/>
</dbReference>
<protein>
    <recommendedName>
        <fullName evidence="9">Odorant receptor</fullName>
    </recommendedName>
</protein>
<reference evidence="10" key="1">
    <citation type="submission" date="2021-12" db="EMBL/GenBank/DDBJ databases">
        <authorList>
            <person name="King R."/>
        </authorList>
    </citation>
    <scope>NUCLEOTIDE SEQUENCE</scope>
</reference>
<proteinExistence type="inferred from homology"/>
<dbReference type="EMBL" id="OU963916">
    <property type="protein sequence ID" value="CAH0403311.1"/>
    <property type="molecule type" value="Genomic_DNA"/>
</dbReference>
<evidence type="ECO:0000256" key="4">
    <source>
        <dbReference type="ARBA" id="ARBA00022725"/>
    </source>
</evidence>
<evidence type="ECO:0000256" key="6">
    <source>
        <dbReference type="ARBA" id="ARBA00023136"/>
    </source>
</evidence>
<gene>
    <name evidence="10" type="ORF">CHILSU_LOCUS6580</name>
</gene>
<feature type="transmembrane region" description="Helical" evidence="9">
    <location>
        <begin position="186"/>
        <end position="208"/>
    </location>
</feature>
<evidence type="ECO:0000313" key="10">
    <source>
        <dbReference type="EMBL" id="CAH0403311.1"/>
    </source>
</evidence>
<evidence type="ECO:0000256" key="3">
    <source>
        <dbReference type="ARBA" id="ARBA00022692"/>
    </source>
</evidence>
<comment type="similarity">
    <text evidence="9">Belongs to the insect chemoreceptor superfamily. Heteromeric odorant receptor channel (TC 1.A.69) family.</text>
</comment>
<evidence type="ECO:0000256" key="2">
    <source>
        <dbReference type="ARBA" id="ARBA00022606"/>
    </source>
</evidence>
<evidence type="ECO:0000256" key="1">
    <source>
        <dbReference type="ARBA" id="ARBA00004141"/>
    </source>
</evidence>
<evidence type="ECO:0000256" key="8">
    <source>
        <dbReference type="ARBA" id="ARBA00023224"/>
    </source>
</evidence>
<accession>A0ABN8B2P7</accession>
<dbReference type="Pfam" id="PF02949">
    <property type="entry name" value="7tm_6"/>
    <property type="match status" value="1"/>
</dbReference>
<feature type="transmembrane region" description="Helical" evidence="9">
    <location>
        <begin position="133"/>
        <end position="152"/>
    </location>
</feature>
<dbReference type="InterPro" id="IPR004117">
    <property type="entry name" value="7tm6_olfct_rcpt"/>
</dbReference>
<comment type="caution">
    <text evidence="9">Lacks conserved residue(s) required for the propagation of feature annotation.</text>
</comment>
<keyword evidence="8 9" id="KW-0807">Transducer</keyword>
<keyword evidence="11" id="KW-1185">Reference proteome</keyword>
<evidence type="ECO:0000256" key="7">
    <source>
        <dbReference type="ARBA" id="ARBA00023170"/>
    </source>
</evidence>
<dbReference type="PANTHER" id="PTHR21137">
    <property type="entry name" value="ODORANT RECEPTOR"/>
    <property type="match status" value="1"/>
</dbReference>
<keyword evidence="3 9" id="KW-0812">Transmembrane</keyword>
<feature type="transmembrane region" description="Helical" evidence="9">
    <location>
        <begin position="301"/>
        <end position="323"/>
    </location>
</feature>
<evidence type="ECO:0000313" key="11">
    <source>
        <dbReference type="Proteomes" id="UP001153292"/>
    </source>
</evidence>
<keyword evidence="4 9" id="KW-0552">Olfaction</keyword>
<sequence length="400" mass="46841">MFYLLKKLEDKNRPLIGPNVKALKFWGILLPKNLYTRYLCILMYLLVVIFVGTEYVDIWFVKADLNLLLNNMKITMLATMSVVKVSTFYRWQQHWLDILNYVTRADLTQRKTNDVNKIEMINKFTTYSRKITYAYWSLVYTTVIFVVGYPIFKYVFFSSYRQNVLNGCEPFFEIVSSWVPFDKSTIWGYILASIYQAYSSIVGGGWITSFDSNAMVIMVFFRAELELLRIDCANIFGTEKAQVSDEVAMVRLKECQRRHAEVMKYIHLFDECLSPVMLCYTIICSVMLCVTAYQITTEPSFVQRLVFTEYLVFCVTQLFIYCWHSNDVLYASRDLSLAPYESIWWSRGVEHRKNLFILTAQFSKVVEFSVGPFTKLTVATFIQILKGAYSYYTLLSKSDE</sequence>
<name>A0ABN8B2P7_CHISP</name>
<dbReference type="PANTHER" id="PTHR21137:SF40">
    <property type="entry name" value="ODORANT RECEPTOR 56A"/>
    <property type="match status" value="1"/>
</dbReference>
<keyword evidence="7 9" id="KW-0675">Receptor</keyword>
<keyword evidence="5 9" id="KW-1133">Transmembrane helix</keyword>
<evidence type="ECO:0000256" key="9">
    <source>
        <dbReference type="RuleBase" id="RU351113"/>
    </source>
</evidence>
<feature type="transmembrane region" description="Helical" evidence="9">
    <location>
        <begin position="34"/>
        <end position="52"/>
    </location>
</feature>
<evidence type="ECO:0000256" key="5">
    <source>
        <dbReference type="ARBA" id="ARBA00022989"/>
    </source>
</evidence>